<evidence type="ECO:0000313" key="5">
    <source>
        <dbReference type="Proteomes" id="UP000214588"/>
    </source>
</evidence>
<protein>
    <submittedName>
        <fullName evidence="4">Uncharacterized protein</fullName>
    </submittedName>
</protein>
<dbReference type="InterPro" id="IPR025501">
    <property type="entry name" value="MinD_FleN"/>
</dbReference>
<keyword evidence="5" id="KW-1185">Reference proteome</keyword>
<dbReference type="Proteomes" id="UP000214588">
    <property type="component" value="Unassembled WGS sequence"/>
</dbReference>
<dbReference type="EMBL" id="NIQC01000006">
    <property type="protein sequence ID" value="OWZ84248.1"/>
    <property type="molecule type" value="Genomic_DNA"/>
</dbReference>
<reference evidence="4 5" key="1">
    <citation type="submission" date="2017-06" db="EMBL/GenBank/DDBJ databases">
        <title>Draft Genome Sequence of Natranaerobius trueperi halophilic, alkalithermophilic bacteria from soda lakes.</title>
        <authorList>
            <person name="Zhao B."/>
        </authorList>
    </citation>
    <scope>NUCLEOTIDE SEQUENCE [LARGE SCALE GENOMIC DNA]</scope>
    <source>
        <strain evidence="4 5">DSM 18760</strain>
    </source>
</reference>
<keyword evidence="1 3" id="KW-0547">Nucleotide-binding</keyword>
<dbReference type="OrthoDB" id="9816297at2"/>
<gene>
    <name evidence="4" type="ORF">CDO51_04105</name>
</gene>
<dbReference type="PANTHER" id="PTHR43384">
    <property type="entry name" value="SEPTUM SITE-DETERMINING PROTEIN MIND HOMOLOG, CHLOROPLASTIC-RELATED"/>
    <property type="match status" value="1"/>
</dbReference>
<dbReference type="GO" id="GO:0005829">
    <property type="term" value="C:cytosol"/>
    <property type="evidence" value="ECO:0007669"/>
    <property type="project" value="TreeGrafter"/>
</dbReference>
<evidence type="ECO:0000313" key="4">
    <source>
        <dbReference type="EMBL" id="OWZ84248.1"/>
    </source>
</evidence>
<name>A0A226BYX9_9FIRM</name>
<evidence type="ECO:0000256" key="2">
    <source>
        <dbReference type="ARBA" id="ARBA00022840"/>
    </source>
</evidence>
<dbReference type="PIRSF" id="PIRSF003092">
    <property type="entry name" value="MinD"/>
    <property type="match status" value="1"/>
</dbReference>
<dbReference type="Pfam" id="PF10609">
    <property type="entry name" value="ParA"/>
    <property type="match status" value="1"/>
</dbReference>
<organism evidence="4 5">
    <name type="scientific">Natranaerobius trueperi</name>
    <dbReference type="NCBI Taxonomy" id="759412"/>
    <lineage>
        <taxon>Bacteria</taxon>
        <taxon>Bacillati</taxon>
        <taxon>Bacillota</taxon>
        <taxon>Clostridia</taxon>
        <taxon>Natranaerobiales</taxon>
        <taxon>Natranaerobiaceae</taxon>
        <taxon>Natranaerobius</taxon>
    </lineage>
</organism>
<sequence length="261" mass="29143">MSDQAENLRKLVKKNNKISKTTVVTVASGKGGVGKSSFTVNLALALKDLGKKVMLVDGNFGLYNLDILFGIKANNQFENLLKKEIEWKQAVTEVSPGISLLCGGKNHINTETINFDFIENICEEENYDFIIIDTGAGVSELGFKLINLSNISLVLTTPELTAITDTYALIKSLIYERTLSDLHLVVNKCETENEAQFTWKKINKVLQHFVGSEINLFGYIHEDQIITESIRKQQPALLLKPFTPSGISIRSLARKLVSRYM</sequence>
<comment type="caution">
    <text evidence="4">The sequence shown here is derived from an EMBL/GenBank/DDBJ whole genome shotgun (WGS) entry which is preliminary data.</text>
</comment>
<dbReference type="InterPro" id="IPR027417">
    <property type="entry name" value="P-loop_NTPase"/>
</dbReference>
<dbReference type="GO" id="GO:0005524">
    <property type="term" value="F:ATP binding"/>
    <property type="evidence" value="ECO:0007669"/>
    <property type="project" value="UniProtKB-KW"/>
</dbReference>
<evidence type="ECO:0000256" key="1">
    <source>
        <dbReference type="ARBA" id="ARBA00022741"/>
    </source>
</evidence>
<dbReference type="GO" id="GO:0016887">
    <property type="term" value="F:ATP hydrolysis activity"/>
    <property type="evidence" value="ECO:0007669"/>
    <property type="project" value="TreeGrafter"/>
</dbReference>
<dbReference type="RefSeq" id="WP_089023033.1">
    <property type="nucleotide sequence ID" value="NZ_NIQC01000006.1"/>
</dbReference>
<keyword evidence="2 3" id="KW-0067">ATP-binding</keyword>
<dbReference type="AlphaFoldDB" id="A0A226BYX9"/>
<dbReference type="PANTHER" id="PTHR43384:SF4">
    <property type="entry name" value="CELLULOSE BIOSYNTHESIS PROTEIN BCSQ-RELATED"/>
    <property type="match status" value="1"/>
</dbReference>
<dbReference type="SUPFAM" id="SSF52540">
    <property type="entry name" value="P-loop containing nucleoside triphosphate hydrolases"/>
    <property type="match status" value="1"/>
</dbReference>
<feature type="binding site" evidence="3">
    <location>
        <begin position="30"/>
        <end position="37"/>
    </location>
    <ligand>
        <name>ATP</name>
        <dbReference type="ChEBI" id="CHEBI:30616"/>
    </ligand>
</feature>
<dbReference type="GO" id="GO:0051782">
    <property type="term" value="P:negative regulation of cell division"/>
    <property type="evidence" value="ECO:0007669"/>
    <property type="project" value="TreeGrafter"/>
</dbReference>
<dbReference type="InterPro" id="IPR050625">
    <property type="entry name" value="ParA/MinD_ATPase"/>
</dbReference>
<evidence type="ECO:0000256" key="3">
    <source>
        <dbReference type="PIRSR" id="PIRSR003092-1"/>
    </source>
</evidence>
<proteinExistence type="predicted"/>
<dbReference type="InterPro" id="IPR033756">
    <property type="entry name" value="YlxH/NBP35"/>
</dbReference>
<dbReference type="GO" id="GO:0009898">
    <property type="term" value="C:cytoplasmic side of plasma membrane"/>
    <property type="evidence" value="ECO:0007669"/>
    <property type="project" value="TreeGrafter"/>
</dbReference>
<accession>A0A226BYX9</accession>
<dbReference type="Gene3D" id="3.40.50.300">
    <property type="entry name" value="P-loop containing nucleotide triphosphate hydrolases"/>
    <property type="match status" value="1"/>
</dbReference>